<name>T1CCT2_9ZZZZ</name>
<dbReference type="InterPro" id="IPR014001">
    <property type="entry name" value="Helicase_ATP-bd"/>
</dbReference>
<dbReference type="GO" id="GO:0005524">
    <property type="term" value="F:ATP binding"/>
    <property type="evidence" value="ECO:0007669"/>
    <property type="project" value="UniProtKB-KW"/>
</dbReference>
<organism evidence="6">
    <name type="scientific">mine drainage metagenome</name>
    <dbReference type="NCBI Taxonomy" id="410659"/>
    <lineage>
        <taxon>unclassified sequences</taxon>
        <taxon>metagenomes</taxon>
        <taxon>ecological metagenomes</taxon>
    </lineage>
</organism>
<dbReference type="Gene3D" id="6.10.140.1180">
    <property type="match status" value="1"/>
</dbReference>
<dbReference type="GO" id="GO:0004386">
    <property type="term" value="F:helicase activity"/>
    <property type="evidence" value="ECO:0007669"/>
    <property type="project" value="UniProtKB-KW"/>
</dbReference>
<dbReference type="InterPro" id="IPR006935">
    <property type="entry name" value="Helicase/UvrB_N"/>
</dbReference>
<evidence type="ECO:0000256" key="3">
    <source>
        <dbReference type="ARBA" id="ARBA00022806"/>
    </source>
</evidence>
<dbReference type="InterPro" id="IPR027417">
    <property type="entry name" value="P-loop_NTPase"/>
</dbReference>
<keyword evidence="2" id="KW-0378">Hydrolase</keyword>
<dbReference type="PANTHER" id="PTHR11274:SF0">
    <property type="entry name" value="GENERAL TRANSCRIPTION AND DNA REPAIR FACTOR IIH HELICASE SUBUNIT XPB"/>
    <property type="match status" value="1"/>
</dbReference>
<dbReference type="SUPFAM" id="SSF52540">
    <property type="entry name" value="P-loop containing nucleoside triphosphate hydrolases"/>
    <property type="match status" value="1"/>
</dbReference>
<protein>
    <submittedName>
        <fullName evidence="6">Type III restriction protein res subunit</fullName>
    </submittedName>
</protein>
<keyword evidence="3" id="KW-0347">Helicase</keyword>
<dbReference type="AlphaFoldDB" id="T1CCT2"/>
<feature type="domain" description="Helicase ATP-binding" evidence="5">
    <location>
        <begin position="59"/>
        <end position="203"/>
    </location>
</feature>
<evidence type="ECO:0000313" key="6">
    <source>
        <dbReference type="EMBL" id="EQD80162.1"/>
    </source>
</evidence>
<reference evidence="6" key="1">
    <citation type="submission" date="2013-08" db="EMBL/GenBank/DDBJ databases">
        <authorList>
            <person name="Mendez C."/>
            <person name="Richter M."/>
            <person name="Ferrer M."/>
            <person name="Sanchez J."/>
        </authorList>
    </citation>
    <scope>NUCLEOTIDE SEQUENCE</scope>
</reference>
<dbReference type="SMART" id="SM00487">
    <property type="entry name" value="DEXDc"/>
    <property type="match status" value="1"/>
</dbReference>
<gene>
    <name evidence="6" type="ORF">B1A_01180</name>
</gene>
<evidence type="ECO:0000256" key="2">
    <source>
        <dbReference type="ARBA" id="ARBA00022801"/>
    </source>
</evidence>
<dbReference type="PANTHER" id="PTHR11274">
    <property type="entry name" value="RAD25/XP-B DNA REPAIR HELICASE"/>
    <property type="match status" value="1"/>
</dbReference>
<dbReference type="PROSITE" id="PS51192">
    <property type="entry name" value="HELICASE_ATP_BIND_1"/>
    <property type="match status" value="1"/>
</dbReference>
<sequence length="299" mass="34625">MPPFVAYDERIQGYRCPAYEYFKLKELYPESEDHVFENESKLNFTHSEKLRSYQQKAIDLWSSNNKKGVVVLPTAAGKTHIGIDAIAKLSVSTIIIAPTIELIQQWKNKLESTLGIEVGQIGGGEKILKPVTVSTYDSAYLMAEELGNRFEFLLVDEVHHLASERYLEIAKMYASPYRLGLTATFERVDMLHEKLETVMGGKIFELGYEELSEFLSGYEIIRIPVDLEQEEEEEYERNRDIFTSYLRKHRITMKGPWDFEKFILSSWNPEGREALTAWRKAREIAFSARIKTDAVRYVL</sequence>
<dbReference type="InterPro" id="IPR050615">
    <property type="entry name" value="ATP-dep_DNA_Helicase"/>
</dbReference>
<keyword evidence="4" id="KW-0067">ATP-binding</keyword>
<keyword evidence="1" id="KW-0547">Nucleotide-binding</keyword>
<dbReference type="Gene3D" id="3.40.50.300">
    <property type="entry name" value="P-loop containing nucleotide triphosphate hydrolases"/>
    <property type="match status" value="1"/>
</dbReference>
<dbReference type="GO" id="GO:0003677">
    <property type="term" value="F:DNA binding"/>
    <property type="evidence" value="ECO:0007669"/>
    <property type="project" value="InterPro"/>
</dbReference>
<accession>T1CCT2</accession>
<proteinExistence type="predicted"/>
<dbReference type="EMBL" id="AUZX01000901">
    <property type="protein sequence ID" value="EQD80162.1"/>
    <property type="molecule type" value="Genomic_DNA"/>
</dbReference>
<evidence type="ECO:0000259" key="5">
    <source>
        <dbReference type="PROSITE" id="PS51192"/>
    </source>
</evidence>
<dbReference type="GO" id="GO:0016787">
    <property type="term" value="F:hydrolase activity"/>
    <property type="evidence" value="ECO:0007669"/>
    <property type="project" value="UniProtKB-KW"/>
</dbReference>
<comment type="caution">
    <text evidence="6">The sequence shown here is derived from an EMBL/GenBank/DDBJ whole genome shotgun (WGS) entry which is preliminary data.</text>
</comment>
<evidence type="ECO:0000256" key="4">
    <source>
        <dbReference type="ARBA" id="ARBA00022840"/>
    </source>
</evidence>
<dbReference type="CDD" id="cd17926">
    <property type="entry name" value="DEXHc_RE"/>
    <property type="match status" value="1"/>
</dbReference>
<reference evidence="6" key="2">
    <citation type="journal article" date="2014" name="ISME J.">
        <title>Microbial stratification in low pH oxic and suboxic macroscopic growths along an acid mine drainage.</title>
        <authorList>
            <person name="Mendez-Garcia C."/>
            <person name="Mesa V."/>
            <person name="Sprenger R.R."/>
            <person name="Richter M."/>
            <person name="Diez M.S."/>
            <person name="Solano J."/>
            <person name="Bargiela R."/>
            <person name="Golyshina O.V."/>
            <person name="Manteca A."/>
            <person name="Ramos J.L."/>
            <person name="Gallego J.R."/>
            <person name="Llorente I."/>
            <person name="Martins Dos Santos V.A."/>
            <person name="Jensen O.N."/>
            <person name="Pelaez A.I."/>
            <person name="Sanchez J."/>
            <person name="Ferrer M."/>
        </authorList>
    </citation>
    <scope>NUCLEOTIDE SEQUENCE</scope>
</reference>
<dbReference type="Pfam" id="PF04851">
    <property type="entry name" value="ResIII"/>
    <property type="match status" value="1"/>
</dbReference>
<evidence type="ECO:0000256" key="1">
    <source>
        <dbReference type="ARBA" id="ARBA00022741"/>
    </source>
</evidence>